<gene>
    <name evidence="1" type="ORF">FB381_4376</name>
</gene>
<dbReference type="EMBL" id="VFOV01000001">
    <property type="protein sequence ID" value="TQL70443.1"/>
    <property type="molecule type" value="Genomic_DNA"/>
</dbReference>
<comment type="caution">
    <text evidence="1">The sequence shown here is derived from an EMBL/GenBank/DDBJ whole genome shotgun (WGS) entry which is preliminary data.</text>
</comment>
<dbReference type="Proteomes" id="UP000320209">
    <property type="component" value="Unassembled WGS sequence"/>
</dbReference>
<evidence type="ECO:0000313" key="2">
    <source>
        <dbReference type="Proteomes" id="UP000320209"/>
    </source>
</evidence>
<dbReference type="AlphaFoldDB" id="A0A543ACY0"/>
<dbReference type="RefSeq" id="WP_141782168.1">
    <property type="nucleotide sequence ID" value="NZ_VFOV01000001.1"/>
</dbReference>
<reference evidence="1 2" key="1">
    <citation type="submission" date="2019-06" db="EMBL/GenBank/DDBJ databases">
        <title>Sequencing the genomes of 1000 actinobacteria strains.</title>
        <authorList>
            <person name="Klenk H.-P."/>
        </authorList>
    </citation>
    <scope>NUCLEOTIDE SEQUENCE [LARGE SCALE GENOMIC DNA]</scope>
    <source>
        <strain evidence="1 2">DSM 25218</strain>
    </source>
</reference>
<accession>A0A543ACY0</accession>
<proteinExistence type="predicted"/>
<organism evidence="1 2">
    <name type="scientific">Nocardioides albertanoniae</name>
    <dbReference type="NCBI Taxonomy" id="1175486"/>
    <lineage>
        <taxon>Bacteria</taxon>
        <taxon>Bacillati</taxon>
        <taxon>Actinomycetota</taxon>
        <taxon>Actinomycetes</taxon>
        <taxon>Propionibacteriales</taxon>
        <taxon>Nocardioidaceae</taxon>
        <taxon>Nocardioides</taxon>
    </lineage>
</organism>
<sequence>MSVADQFGLDDPASPLLAEAREGWERWCAVDPRLAVVDDLADLREWTRKADVADKTAVLRTLATLTASDRSAVAALVWLLIPGACRVAEGLSDLSLDIDALVASELWVQACQAHRLRTPWLARALLNATRREVTASLGVGSRADRHWKHVLLTDELAMLASFANDRADLEGEVAPEVELCEFLDQAIRDHAVEEEDVRLLHELAAAAETVSAPPRRGRLGLTTPAAVELVARDHPQAARTLRRRAARSLDRLKIYAAVWTDDTSWERGCSEQKGREIGAA</sequence>
<name>A0A543ACY0_9ACTN</name>
<keyword evidence="2" id="KW-1185">Reference proteome</keyword>
<evidence type="ECO:0000313" key="1">
    <source>
        <dbReference type="EMBL" id="TQL70443.1"/>
    </source>
</evidence>
<protein>
    <submittedName>
        <fullName evidence="1">Uncharacterized protein</fullName>
    </submittedName>
</protein>
<dbReference type="OrthoDB" id="3722818at2"/>